<proteinExistence type="predicted"/>
<dbReference type="PANTHER" id="PTHR44688:SF16">
    <property type="entry name" value="DNA-BINDING TRANSCRIPTIONAL ACTIVATOR DEVR_DOSR"/>
    <property type="match status" value="1"/>
</dbReference>
<dbReference type="InterPro" id="IPR036388">
    <property type="entry name" value="WH-like_DNA-bd_sf"/>
</dbReference>
<dbReference type="Pfam" id="PF00196">
    <property type="entry name" value="GerE"/>
    <property type="match status" value="1"/>
</dbReference>
<sequence length="480" mass="52079">MKQGWGLSVCTAVGLAFMSVWSDVVGHGSGFFASANAVQDIANARVLFLAGLTLSTALYVLVPGLLKRFEAPIGVGVAAASVTATILFSFPTALQFLPTDYLCAGCLFFVGLGYGWLAVHLVCEVAYKGDYATVVSILAVSLLAKTILTSLINLHGSPVAQVAAAIASPVIAFAAVRAGQRLLDRSPQTLDLAELPKVHEPDRRVLLVLLVLLPVLRALVRVLSKMGFWGSGYEVENILNGLGFLVVIALVLFFARVTLVEEQGDDYITRFLPPFMVILGGFFLLDPQVAHLVGLTSWTSYVLTTFVELFSQLFHWALIALSIRSLNVHPYRVVGIGYAVYGAFSIAYALLQNTVELSSILIVLAMYFFIVVMMLLFRSRRRGVAATGEEAVSAPVVAPSSEEDRLQALAARYGLSPRETEVFALLAQGRNRTYIQNTLFLAEGTVKTHTSRIYQKLGVNNRQDMITLVQDAEPHPGPPR</sequence>
<dbReference type="Proteomes" id="UP000438093">
    <property type="component" value="Unassembled WGS sequence"/>
</dbReference>
<organism evidence="6 7">
    <name type="scientific">Eggerthella guodeyinii</name>
    <dbReference type="NCBI Taxonomy" id="2690837"/>
    <lineage>
        <taxon>Bacteria</taxon>
        <taxon>Bacillati</taxon>
        <taxon>Actinomycetota</taxon>
        <taxon>Coriobacteriia</taxon>
        <taxon>Eggerthellales</taxon>
        <taxon>Eggerthellaceae</taxon>
        <taxon>Eggerthella</taxon>
    </lineage>
</organism>
<keyword evidence="2" id="KW-0238">DNA-binding</keyword>
<feature type="transmembrane region" description="Helical" evidence="4">
    <location>
        <begin position="99"/>
        <end position="119"/>
    </location>
</feature>
<feature type="transmembrane region" description="Helical" evidence="4">
    <location>
        <begin position="357"/>
        <end position="377"/>
    </location>
</feature>
<comment type="caution">
    <text evidence="6">The sequence shown here is derived from an EMBL/GenBank/DDBJ whole genome shotgun (WGS) entry which is preliminary data.</text>
</comment>
<feature type="transmembrane region" description="Helical" evidence="4">
    <location>
        <begin position="131"/>
        <end position="152"/>
    </location>
</feature>
<keyword evidence="1" id="KW-0805">Transcription regulation</keyword>
<evidence type="ECO:0000259" key="5">
    <source>
        <dbReference type="SMART" id="SM00421"/>
    </source>
</evidence>
<name>A0A6N7RIY2_9ACTN</name>
<keyword evidence="4" id="KW-0472">Membrane</keyword>
<evidence type="ECO:0000256" key="3">
    <source>
        <dbReference type="ARBA" id="ARBA00023163"/>
    </source>
</evidence>
<keyword evidence="4" id="KW-0812">Transmembrane</keyword>
<dbReference type="PRINTS" id="PR00038">
    <property type="entry name" value="HTHLUXR"/>
</dbReference>
<dbReference type="InterPro" id="IPR000792">
    <property type="entry name" value="Tscrpt_reg_LuxR_C"/>
</dbReference>
<reference evidence="7" key="1">
    <citation type="submission" date="2019-08" db="EMBL/GenBank/DDBJ databases">
        <title>Arthrobacter sp. nov., isolated from plateau pika and Tibetan wild ass.</title>
        <authorList>
            <person name="Ge Y."/>
        </authorList>
    </citation>
    <scope>NUCLEOTIDE SEQUENCE [LARGE SCALE GENOMIC DNA]</scope>
    <source>
        <strain evidence="7">HF-4214</strain>
    </source>
</reference>
<dbReference type="SUPFAM" id="SSF46894">
    <property type="entry name" value="C-terminal effector domain of the bipartite response regulators"/>
    <property type="match status" value="1"/>
</dbReference>
<dbReference type="InterPro" id="IPR016032">
    <property type="entry name" value="Sig_transdc_resp-reg_C-effctor"/>
</dbReference>
<dbReference type="SMART" id="SM00421">
    <property type="entry name" value="HTH_LUXR"/>
    <property type="match status" value="1"/>
</dbReference>
<protein>
    <recommendedName>
        <fullName evidence="5">HTH luxR-type domain-containing protein</fullName>
    </recommendedName>
</protein>
<gene>
    <name evidence="6" type="ORF">GJG86_00965</name>
</gene>
<feature type="transmembrane region" description="Helical" evidence="4">
    <location>
        <begin position="267"/>
        <end position="285"/>
    </location>
</feature>
<feature type="transmembrane region" description="Helical" evidence="4">
    <location>
        <begin position="73"/>
        <end position="93"/>
    </location>
</feature>
<feature type="domain" description="HTH luxR-type" evidence="5">
    <location>
        <begin position="412"/>
        <end position="469"/>
    </location>
</feature>
<feature type="transmembrane region" description="Helical" evidence="4">
    <location>
        <begin position="297"/>
        <end position="321"/>
    </location>
</feature>
<feature type="transmembrane region" description="Helical" evidence="4">
    <location>
        <begin position="46"/>
        <end position="66"/>
    </location>
</feature>
<keyword evidence="7" id="KW-1185">Reference proteome</keyword>
<dbReference type="CDD" id="cd06170">
    <property type="entry name" value="LuxR_C_like"/>
    <property type="match status" value="1"/>
</dbReference>
<dbReference type="Gene3D" id="1.10.10.10">
    <property type="entry name" value="Winged helix-like DNA-binding domain superfamily/Winged helix DNA-binding domain"/>
    <property type="match status" value="1"/>
</dbReference>
<feature type="transmembrane region" description="Helical" evidence="4">
    <location>
        <begin position="158"/>
        <end position="176"/>
    </location>
</feature>
<dbReference type="EMBL" id="VTFY01000001">
    <property type="protein sequence ID" value="MRX81074.1"/>
    <property type="molecule type" value="Genomic_DNA"/>
</dbReference>
<keyword evidence="3" id="KW-0804">Transcription</keyword>
<feature type="transmembrane region" description="Helical" evidence="4">
    <location>
        <begin position="238"/>
        <end position="255"/>
    </location>
</feature>
<evidence type="ECO:0000256" key="1">
    <source>
        <dbReference type="ARBA" id="ARBA00023015"/>
    </source>
</evidence>
<feature type="transmembrane region" description="Helical" evidence="4">
    <location>
        <begin position="205"/>
        <end position="223"/>
    </location>
</feature>
<dbReference type="RefSeq" id="WP_154331983.1">
    <property type="nucleotide sequence ID" value="NZ_VTFY01000001.1"/>
</dbReference>
<evidence type="ECO:0000313" key="7">
    <source>
        <dbReference type="Proteomes" id="UP000438093"/>
    </source>
</evidence>
<dbReference type="GO" id="GO:0003677">
    <property type="term" value="F:DNA binding"/>
    <property type="evidence" value="ECO:0007669"/>
    <property type="project" value="UniProtKB-KW"/>
</dbReference>
<feature type="transmembrane region" description="Helical" evidence="4">
    <location>
        <begin position="333"/>
        <end position="351"/>
    </location>
</feature>
<evidence type="ECO:0000256" key="2">
    <source>
        <dbReference type="ARBA" id="ARBA00023125"/>
    </source>
</evidence>
<keyword evidence="4" id="KW-1133">Transmembrane helix</keyword>
<accession>A0A6N7RIY2</accession>
<dbReference type="AlphaFoldDB" id="A0A6N7RIY2"/>
<dbReference type="PANTHER" id="PTHR44688">
    <property type="entry name" value="DNA-BINDING TRANSCRIPTIONAL ACTIVATOR DEVR_DOSR"/>
    <property type="match status" value="1"/>
</dbReference>
<evidence type="ECO:0000313" key="6">
    <source>
        <dbReference type="EMBL" id="MRX81074.1"/>
    </source>
</evidence>
<dbReference type="GO" id="GO:0006355">
    <property type="term" value="P:regulation of DNA-templated transcription"/>
    <property type="evidence" value="ECO:0007669"/>
    <property type="project" value="InterPro"/>
</dbReference>
<evidence type="ECO:0000256" key="4">
    <source>
        <dbReference type="SAM" id="Phobius"/>
    </source>
</evidence>